<dbReference type="Pfam" id="PF06880">
    <property type="entry name" value="DUF1262"/>
    <property type="match status" value="1"/>
</dbReference>
<evidence type="ECO:0000313" key="1">
    <source>
        <dbReference type="EMBL" id="ERM99515.1"/>
    </source>
</evidence>
<dbReference type="KEGG" id="atr:18427550"/>
<dbReference type="PANTHER" id="PTHR31050">
    <property type="entry name" value="OS08G0413200 PROTEIN"/>
    <property type="match status" value="1"/>
</dbReference>
<dbReference type="OrthoDB" id="647907at2759"/>
<evidence type="ECO:0000313" key="2">
    <source>
        <dbReference type="Proteomes" id="UP000017836"/>
    </source>
</evidence>
<dbReference type="OMA" id="VWERLRW"/>
<dbReference type="Gramene" id="ERM99515">
    <property type="protein sequence ID" value="ERM99515"/>
    <property type="gene ID" value="AMTR_s00088p00052890"/>
</dbReference>
<reference evidence="2" key="1">
    <citation type="journal article" date="2013" name="Science">
        <title>The Amborella genome and the evolution of flowering plants.</title>
        <authorList>
            <consortium name="Amborella Genome Project"/>
        </authorList>
    </citation>
    <scope>NUCLEOTIDE SEQUENCE [LARGE SCALE GENOMIC DNA]</scope>
</reference>
<dbReference type="InterPro" id="IPR010683">
    <property type="entry name" value="DUF1262"/>
</dbReference>
<dbReference type="EMBL" id="KI394998">
    <property type="protein sequence ID" value="ERM99515.1"/>
    <property type="molecule type" value="Genomic_DNA"/>
</dbReference>
<dbReference type="PANTHER" id="PTHR31050:SF3">
    <property type="entry name" value="OS08G0412800 PROTEIN"/>
    <property type="match status" value="1"/>
</dbReference>
<name>W1NW62_AMBTC</name>
<proteinExistence type="predicted"/>
<dbReference type="AlphaFoldDB" id="W1NW62"/>
<organism evidence="1 2">
    <name type="scientific">Amborella trichopoda</name>
    <dbReference type="NCBI Taxonomy" id="13333"/>
    <lineage>
        <taxon>Eukaryota</taxon>
        <taxon>Viridiplantae</taxon>
        <taxon>Streptophyta</taxon>
        <taxon>Embryophyta</taxon>
        <taxon>Tracheophyta</taxon>
        <taxon>Spermatophyta</taxon>
        <taxon>Magnoliopsida</taxon>
        <taxon>Amborellales</taxon>
        <taxon>Amborellaceae</taxon>
        <taxon>Amborella</taxon>
    </lineage>
</organism>
<dbReference type="HOGENOM" id="CLU_061278_1_0_1"/>
<protein>
    <submittedName>
        <fullName evidence="1">Uncharacterized protein</fullName>
    </submittedName>
</protein>
<dbReference type="eggNOG" id="ENOG502QPJ9">
    <property type="taxonomic scope" value="Eukaryota"/>
</dbReference>
<sequence length="401" mass="45707">MYVTRPLSHYLQAAKDGSLVGPEPPEGPFSGYLLLRDCGEDSVVSTCCCGLCEDPKVRELPFPQDKCICTSYTLYLGDSTIVYTDYAFFIPVLGQPLSSNVYYVVKANGKHKGLVCTCSLEEERTSFCWCKCVNDKKPCPLNPDNIYQHINVIPKKNLFSKGYTSKSVASDGRPPLFLRRKGWVSDISKSESVKLDRAEGMNFALRAQLPPLNLAIPQKSSTCIKIGEWYCPFIFVKEKGGLDKPEQQLKESMYYKMSLEQEWEEIHSCQGFGGGTVMVDTFVRKEEGRLKGNEATYERRDHENGFLWFETKEKNGVQGGLMGIGLSKVIMEKMKWDQNIRGNGGDEKDVRVESAHHPSHKGQWTFALYVLVERYMLRRMDESLVFSYIFRNPHQLREKWG</sequence>
<keyword evidence="2" id="KW-1185">Reference proteome</keyword>
<accession>W1NW62</accession>
<dbReference type="Proteomes" id="UP000017836">
    <property type="component" value="Unassembled WGS sequence"/>
</dbReference>
<gene>
    <name evidence="1" type="ORF">AMTR_s00088p00052890</name>
</gene>